<feature type="transmembrane region" description="Helical" evidence="5">
    <location>
        <begin position="64"/>
        <end position="89"/>
    </location>
</feature>
<feature type="transmembrane region" description="Helical" evidence="5">
    <location>
        <begin position="101"/>
        <end position="123"/>
    </location>
</feature>
<dbReference type="PANTHER" id="PTHR36926:SF1">
    <property type="entry name" value="COLICIN V PRODUCTION PROTEIN"/>
    <property type="match status" value="1"/>
</dbReference>
<sequence length="162" mass="16877">MTAFDFGVLGILGASVVVGLLRGLIKEVLSLIAYVAAFLAAAWYGPTVYGGLTTYIENSGLRLIVAYVGVFVGVLLGVGMVNMALSALIRATGLTPADRGLGGLFGVARGALLILAIVTAASYTPLPQEPWWRDALLAPAVEAGIQQLKPWLPAPVGDWIKV</sequence>
<feature type="transmembrane region" description="Helical" evidence="5">
    <location>
        <begin position="31"/>
        <end position="52"/>
    </location>
</feature>
<dbReference type="EMBL" id="CP043046">
    <property type="protein sequence ID" value="QEI05862.1"/>
    <property type="molecule type" value="Genomic_DNA"/>
</dbReference>
<dbReference type="AlphaFoldDB" id="A0A5C0AU14"/>
<gene>
    <name evidence="6" type="ORF">FXN63_08370</name>
</gene>
<evidence type="ECO:0000256" key="2">
    <source>
        <dbReference type="ARBA" id="ARBA00022692"/>
    </source>
</evidence>
<feature type="transmembrane region" description="Helical" evidence="5">
    <location>
        <begin position="6"/>
        <end position="24"/>
    </location>
</feature>
<protein>
    <submittedName>
        <fullName evidence="6">CvpA family protein</fullName>
    </submittedName>
</protein>
<keyword evidence="2 5" id="KW-0812">Transmembrane</keyword>
<dbReference type="InterPro" id="IPR003825">
    <property type="entry name" value="Colicin-V_CvpA"/>
</dbReference>
<dbReference type="Pfam" id="PF02674">
    <property type="entry name" value="Colicin_V"/>
    <property type="match status" value="1"/>
</dbReference>
<organism evidence="6 7">
    <name type="scientific">Pigmentiphaga aceris</name>
    <dbReference type="NCBI Taxonomy" id="1940612"/>
    <lineage>
        <taxon>Bacteria</taxon>
        <taxon>Pseudomonadati</taxon>
        <taxon>Pseudomonadota</taxon>
        <taxon>Betaproteobacteria</taxon>
        <taxon>Burkholderiales</taxon>
        <taxon>Alcaligenaceae</taxon>
        <taxon>Pigmentiphaga</taxon>
    </lineage>
</organism>
<evidence type="ECO:0000313" key="6">
    <source>
        <dbReference type="EMBL" id="QEI05862.1"/>
    </source>
</evidence>
<name>A0A5C0AU14_9BURK</name>
<dbReference type="Proteomes" id="UP000325161">
    <property type="component" value="Chromosome"/>
</dbReference>
<dbReference type="RefSeq" id="WP_148814245.1">
    <property type="nucleotide sequence ID" value="NZ_CP043046.1"/>
</dbReference>
<accession>A0A5C0AU14</accession>
<dbReference type="InterPro" id="IPR052719">
    <property type="entry name" value="CvpA-like"/>
</dbReference>
<keyword evidence="4 5" id="KW-0472">Membrane</keyword>
<comment type="subcellular location">
    <subcellularLocation>
        <location evidence="1">Membrane</location>
        <topology evidence="1">Multi-pass membrane protein</topology>
    </subcellularLocation>
</comment>
<dbReference type="GO" id="GO:0009403">
    <property type="term" value="P:toxin biosynthetic process"/>
    <property type="evidence" value="ECO:0007669"/>
    <property type="project" value="InterPro"/>
</dbReference>
<evidence type="ECO:0000256" key="4">
    <source>
        <dbReference type="ARBA" id="ARBA00023136"/>
    </source>
</evidence>
<keyword evidence="7" id="KW-1185">Reference proteome</keyword>
<dbReference type="PANTHER" id="PTHR36926">
    <property type="entry name" value="COLICIN V PRODUCTION PROTEIN"/>
    <property type="match status" value="1"/>
</dbReference>
<proteinExistence type="predicted"/>
<dbReference type="OrthoDB" id="9810601at2"/>
<evidence type="ECO:0000256" key="1">
    <source>
        <dbReference type="ARBA" id="ARBA00004141"/>
    </source>
</evidence>
<keyword evidence="3 5" id="KW-1133">Transmembrane helix</keyword>
<dbReference type="GO" id="GO:0016020">
    <property type="term" value="C:membrane"/>
    <property type="evidence" value="ECO:0007669"/>
    <property type="project" value="UniProtKB-SubCell"/>
</dbReference>
<evidence type="ECO:0000313" key="7">
    <source>
        <dbReference type="Proteomes" id="UP000325161"/>
    </source>
</evidence>
<evidence type="ECO:0000256" key="5">
    <source>
        <dbReference type="SAM" id="Phobius"/>
    </source>
</evidence>
<evidence type="ECO:0000256" key="3">
    <source>
        <dbReference type="ARBA" id="ARBA00022989"/>
    </source>
</evidence>
<dbReference type="KEGG" id="pacr:FXN63_08370"/>
<reference evidence="6 7" key="1">
    <citation type="submission" date="2019-08" db="EMBL/GenBank/DDBJ databases">
        <title>Amphibian skin-associated Pigmentiphaga: genome sequence and occurrence across geography and hosts.</title>
        <authorList>
            <person name="Bletz M.C."/>
            <person name="Bunk B."/>
            <person name="Sproeer C."/>
            <person name="Biwer P."/>
            <person name="Reiter S."/>
            <person name="Rabemananjara F.C.E."/>
            <person name="Schulz S."/>
            <person name="Overmann J."/>
            <person name="Vences M."/>
        </authorList>
    </citation>
    <scope>NUCLEOTIDE SEQUENCE [LARGE SCALE GENOMIC DNA]</scope>
    <source>
        <strain evidence="6 7">Mada1488</strain>
    </source>
</reference>